<dbReference type="SUPFAM" id="SSF53098">
    <property type="entry name" value="Ribonuclease H-like"/>
    <property type="match status" value="1"/>
</dbReference>
<dbReference type="InterPro" id="IPR053151">
    <property type="entry name" value="RNase_H-like"/>
</dbReference>
<keyword evidence="3" id="KW-1185">Reference proteome</keyword>
<dbReference type="InterPro" id="IPR012337">
    <property type="entry name" value="RNaseH-like_sf"/>
</dbReference>
<dbReference type="InterPro" id="IPR036397">
    <property type="entry name" value="RNaseH_sf"/>
</dbReference>
<dbReference type="Gramene" id="AUR62032019-RA">
    <property type="protein sequence ID" value="AUR62032019-RA:cds"/>
    <property type="gene ID" value="AUR62032019"/>
</dbReference>
<dbReference type="PANTHER" id="PTHR47723:SF20">
    <property type="entry name" value="RNASE H TYPE-1 DOMAIN-CONTAINING PROTEIN"/>
    <property type="match status" value="1"/>
</dbReference>
<evidence type="ECO:0000313" key="2">
    <source>
        <dbReference type="EnsemblPlants" id="AUR62032019-RA:cds"/>
    </source>
</evidence>
<name>A0A803MM57_CHEQI</name>
<dbReference type="Pfam" id="PF13456">
    <property type="entry name" value="RVT_3"/>
    <property type="match status" value="1"/>
</dbReference>
<proteinExistence type="predicted"/>
<reference evidence="2" key="1">
    <citation type="journal article" date="2017" name="Nature">
        <title>The genome of Chenopodium quinoa.</title>
        <authorList>
            <person name="Jarvis D.E."/>
            <person name="Ho Y.S."/>
            <person name="Lightfoot D.J."/>
            <person name="Schmoeckel S.M."/>
            <person name="Li B."/>
            <person name="Borm T.J.A."/>
            <person name="Ohyanagi H."/>
            <person name="Mineta K."/>
            <person name="Michell C.T."/>
            <person name="Saber N."/>
            <person name="Kharbatia N.M."/>
            <person name="Rupper R.R."/>
            <person name="Sharp A.R."/>
            <person name="Dally N."/>
            <person name="Boughton B.A."/>
            <person name="Woo Y.H."/>
            <person name="Gao G."/>
            <person name="Schijlen E.G.W.M."/>
            <person name="Guo X."/>
            <person name="Momin A.A."/>
            <person name="Negrao S."/>
            <person name="Al-Babili S."/>
            <person name="Gehring C."/>
            <person name="Roessner U."/>
            <person name="Jung C."/>
            <person name="Murphy K."/>
            <person name="Arold S.T."/>
            <person name="Gojobori T."/>
            <person name="van der Linden C.G."/>
            <person name="van Loo E.N."/>
            <person name="Jellen E.N."/>
            <person name="Maughan P.J."/>
            <person name="Tester M."/>
        </authorList>
    </citation>
    <scope>NUCLEOTIDE SEQUENCE [LARGE SCALE GENOMIC DNA]</scope>
    <source>
        <strain evidence="2">cv. PI 614886</strain>
    </source>
</reference>
<protein>
    <recommendedName>
        <fullName evidence="1">RNase H type-1 domain-containing protein</fullName>
    </recommendedName>
</protein>
<reference evidence="2" key="2">
    <citation type="submission" date="2021-03" db="UniProtKB">
        <authorList>
            <consortium name="EnsemblPlants"/>
        </authorList>
    </citation>
    <scope>IDENTIFICATION</scope>
</reference>
<dbReference type="AlphaFoldDB" id="A0A803MM57"/>
<evidence type="ECO:0000259" key="1">
    <source>
        <dbReference type="Pfam" id="PF13456"/>
    </source>
</evidence>
<dbReference type="Proteomes" id="UP000596660">
    <property type="component" value="Unplaced"/>
</dbReference>
<sequence>MLASGKGWIKGLLKSIPTVLGKVKEWREAGSIIRDDNGAWMIGKAWKTKSRNPAEAELLAIRGGMQMAIDANFNQVIIETNASSLKRTIQDARKYEMSELVTILKDMEAFLTKGCYFEFNYVPRGANGVAHILTKIVVDKEAIDGMGKLFDNPPCIHQGCL</sequence>
<dbReference type="Gene3D" id="3.30.420.10">
    <property type="entry name" value="Ribonuclease H-like superfamily/Ribonuclease H"/>
    <property type="match status" value="1"/>
</dbReference>
<dbReference type="InterPro" id="IPR002156">
    <property type="entry name" value="RNaseH_domain"/>
</dbReference>
<feature type="domain" description="RNase H type-1" evidence="1">
    <location>
        <begin position="29"/>
        <end position="135"/>
    </location>
</feature>
<dbReference type="PANTHER" id="PTHR47723">
    <property type="entry name" value="OS05G0353850 PROTEIN"/>
    <property type="match status" value="1"/>
</dbReference>
<dbReference type="GO" id="GO:0003676">
    <property type="term" value="F:nucleic acid binding"/>
    <property type="evidence" value="ECO:0007669"/>
    <property type="project" value="InterPro"/>
</dbReference>
<organism evidence="2 3">
    <name type="scientific">Chenopodium quinoa</name>
    <name type="common">Quinoa</name>
    <dbReference type="NCBI Taxonomy" id="63459"/>
    <lineage>
        <taxon>Eukaryota</taxon>
        <taxon>Viridiplantae</taxon>
        <taxon>Streptophyta</taxon>
        <taxon>Embryophyta</taxon>
        <taxon>Tracheophyta</taxon>
        <taxon>Spermatophyta</taxon>
        <taxon>Magnoliopsida</taxon>
        <taxon>eudicotyledons</taxon>
        <taxon>Gunneridae</taxon>
        <taxon>Pentapetalae</taxon>
        <taxon>Caryophyllales</taxon>
        <taxon>Chenopodiaceae</taxon>
        <taxon>Chenopodioideae</taxon>
        <taxon>Atripliceae</taxon>
        <taxon>Chenopodium</taxon>
    </lineage>
</organism>
<dbReference type="EnsemblPlants" id="AUR62032019-RA">
    <property type="protein sequence ID" value="AUR62032019-RA:cds"/>
    <property type="gene ID" value="AUR62032019"/>
</dbReference>
<dbReference type="InterPro" id="IPR044730">
    <property type="entry name" value="RNase_H-like_dom_plant"/>
</dbReference>
<accession>A0A803MM57</accession>
<dbReference type="CDD" id="cd06222">
    <property type="entry name" value="RNase_H_like"/>
    <property type="match status" value="1"/>
</dbReference>
<dbReference type="GO" id="GO:0004523">
    <property type="term" value="F:RNA-DNA hybrid ribonuclease activity"/>
    <property type="evidence" value="ECO:0007669"/>
    <property type="project" value="InterPro"/>
</dbReference>
<evidence type="ECO:0000313" key="3">
    <source>
        <dbReference type="Proteomes" id="UP000596660"/>
    </source>
</evidence>